<dbReference type="Gene3D" id="1.10.150.130">
    <property type="match status" value="1"/>
</dbReference>
<accession>A0ABD7X477</accession>
<name>A0ABD7X477_PRIAR</name>
<protein>
    <submittedName>
        <fullName evidence="6">Site-specific integrase</fullName>
    </submittedName>
</protein>
<dbReference type="InterPro" id="IPR010998">
    <property type="entry name" value="Integrase_recombinase_N"/>
</dbReference>
<feature type="domain" description="Tyr recombinase" evidence="4">
    <location>
        <begin position="109"/>
        <end position="310"/>
    </location>
</feature>
<dbReference type="InterPro" id="IPR011010">
    <property type="entry name" value="DNA_brk_join_enz"/>
</dbReference>
<dbReference type="InterPro" id="IPR013762">
    <property type="entry name" value="Integrase-like_cat_sf"/>
</dbReference>
<keyword evidence="6" id="KW-0614">Plasmid</keyword>
<geneLocation type="plasmid" evidence="6 7">
    <name>pG5MAi6_3</name>
</geneLocation>
<dbReference type="PROSITE" id="PS51900">
    <property type="entry name" value="CB"/>
    <property type="match status" value="1"/>
</dbReference>
<dbReference type="SUPFAM" id="SSF56349">
    <property type="entry name" value="DNA breaking-rejoining enzymes"/>
    <property type="match status" value="1"/>
</dbReference>
<dbReference type="InterPro" id="IPR002104">
    <property type="entry name" value="Integrase_catalytic"/>
</dbReference>
<gene>
    <name evidence="6" type="ORF">PWO00_28430</name>
</gene>
<reference evidence="6 7" key="1">
    <citation type="submission" date="2023-02" db="EMBL/GenBank/DDBJ databases">
        <title>Complete genome sequence of Priestia aryabhattai G5MAi6, a methanol-tolerant strain isolated from tap water in Hong Kong.</title>
        <authorList>
            <person name="Leung K.M."/>
            <person name="Lai G.K.K."/>
            <person name="Griffin S.D.J."/>
        </authorList>
    </citation>
    <scope>NUCLEOTIDE SEQUENCE [LARGE SCALE GENOMIC DNA]</scope>
    <source>
        <strain evidence="6 7">G5MAi6</strain>
        <plasmid evidence="6 7">pG5MAi6_3</plasmid>
    </source>
</reference>
<feature type="domain" description="Core-binding (CB)" evidence="5">
    <location>
        <begin position="1"/>
        <end position="90"/>
    </location>
</feature>
<sequence length="310" mass="37082">MDIPVQITDYIVHLNESNKKQSSIKICVHDLSSFFKWIDKNKSYFDNEKWLNLKRNDYLEYLAYLKEKKMSEANLKRISSHLNGMLRFYGLYNEIGPLRRDKSKYLMLDSKDLITDADVKTLLASILSKKGLTETQLQMHSYLRYRNLSIVMLMINYGLTLSEVHNLNIQDINFSQNTVEIHKENDKRIIELSSEDKRTLYKYFTDIPILYRPREYTNEPFFLAFSPKKLVFWYDNYSNRPKRISKIGISRVIENEVERAGITHARAIHFRNRCVLKKMELGFSNQDLMNYFGFKNRQALYRFKHYIDKQ</sequence>
<evidence type="ECO:0000313" key="7">
    <source>
        <dbReference type="Proteomes" id="UP001220217"/>
    </source>
</evidence>
<dbReference type="GO" id="GO:0003677">
    <property type="term" value="F:DNA binding"/>
    <property type="evidence" value="ECO:0007669"/>
    <property type="project" value="UniProtKB-UniRule"/>
</dbReference>
<dbReference type="InterPro" id="IPR044068">
    <property type="entry name" value="CB"/>
</dbReference>
<dbReference type="Gene3D" id="1.10.443.10">
    <property type="entry name" value="Intergrase catalytic core"/>
    <property type="match status" value="1"/>
</dbReference>
<evidence type="ECO:0000313" key="6">
    <source>
        <dbReference type="EMBL" id="WEA47305.1"/>
    </source>
</evidence>
<dbReference type="AlphaFoldDB" id="A0ABD7X477"/>
<dbReference type="RefSeq" id="WP_275037805.1">
    <property type="nucleotide sequence ID" value="NZ_CP118721.1"/>
</dbReference>
<evidence type="ECO:0000256" key="3">
    <source>
        <dbReference type="PROSITE-ProRule" id="PRU01248"/>
    </source>
</evidence>
<dbReference type="EMBL" id="CP118721">
    <property type="protein sequence ID" value="WEA47305.1"/>
    <property type="molecule type" value="Genomic_DNA"/>
</dbReference>
<organism evidence="6 7">
    <name type="scientific">Priestia aryabhattai</name>
    <name type="common">Bacillus aryabhattai</name>
    <dbReference type="NCBI Taxonomy" id="412384"/>
    <lineage>
        <taxon>Bacteria</taxon>
        <taxon>Bacillati</taxon>
        <taxon>Bacillota</taxon>
        <taxon>Bacilli</taxon>
        <taxon>Bacillales</taxon>
        <taxon>Bacillaceae</taxon>
        <taxon>Priestia</taxon>
    </lineage>
</organism>
<evidence type="ECO:0000256" key="2">
    <source>
        <dbReference type="ARBA" id="ARBA00023172"/>
    </source>
</evidence>
<dbReference type="Proteomes" id="UP001220217">
    <property type="component" value="Plasmid pG5MAi6_3"/>
</dbReference>
<evidence type="ECO:0000256" key="1">
    <source>
        <dbReference type="ARBA" id="ARBA00023125"/>
    </source>
</evidence>
<dbReference type="GO" id="GO:0006310">
    <property type="term" value="P:DNA recombination"/>
    <property type="evidence" value="ECO:0007669"/>
    <property type="project" value="UniProtKB-KW"/>
</dbReference>
<proteinExistence type="predicted"/>
<keyword evidence="1 3" id="KW-0238">DNA-binding</keyword>
<dbReference type="Pfam" id="PF00589">
    <property type="entry name" value="Phage_integrase"/>
    <property type="match status" value="1"/>
</dbReference>
<evidence type="ECO:0000259" key="5">
    <source>
        <dbReference type="PROSITE" id="PS51900"/>
    </source>
</evidence>
<keyword evidence="2" id="KW-0233">DNA recombination</keyword>
<dbReference type="PROSITE" id="PS51898">
    <property type="entry name" value="TYR_RECOMBINASE"/>
    <property type="match status" value="1"/>
</dbReference>
<evidence type="ECO:0000259" key="4">
    <source>
        <dbReference type="PROSITE" id="PS51898"/>
    </source>
</evidence>
<dbReference type="CDD" id="cd00397">
    <property type="entry name" value="DNA_BRE_C"/>
    <property type="match status" value="1"/>
</dbReference>